<dbReference type="GeneID" id="106181491"/>
<dbReference type="GO" id="GO:0000972">
    <property type="term" value="P:transcription-dependent tethering of RNA polymerase II gene DNA at nuclear periphery"/>
    <property type="evidence" value="ECO:0007669"/>
    <property type="project" value="TreeGrafter"/>
</dbReference>
<name>A0A1S3KFB7_LINAN</name>
<evidence type="ECO:0000313" key="12">
    <source>
        <dbReference type="RefSeq" id="XP_013421328.1"/>
    </source>
</evidence>
<dbReference type="RefSeq" id="XP_013421328.1">
    <property type="nucleotide sequence ID" value="XM_013565874.1"/>
</dbReference>
<feature type="region of interest" description="Disordered" evidence="8">
    <location>
        <begin position="1"/>
        <end position="51"/>
    </location>
</feature>
<feature type="domain" description="Nucleoporin Nup133/Nup155-like N-terminal" evidence="10">
    <location>
        <begin position="83"/>
        <end position="450"/>
    </location>
</feature>
<dbReference type="PANTHER" id="PTHR13405:SF11">
    <property type="entry name" value="NUCLEAR PORE COMPLEX PROTEIN NUP133"/>
    <property type="match status" value="1"/>
</dbReference>
<proteinExistence type="inferred from homology"/>
<dbReference type="AlphaFoldDB" id="A0A1S3KFB7"/>
<evidence type="ECO:0000256" key="6">
    <source>
        <dbReference type="ARBA" id="ARBA00023010"/>
    </source>
</evidence>
<protein>
    <submittedName>
        <fullName evidence="12">Nuclear pore complex protein Nup133</fullName>
    </submittedName>
</protein>
<dbReference type="Proteomes" id="UP000085678">
    <property type="component" value="Unplaced"/>
</dbReference>
<comment type="subcellular location">
    <subcellularLocation>
        <location evidence="1">Nucleus envelope</location>
    </subcellularLocation>
</comment>
<dbReference type="Gene3D" id="1.20.58.1380">
    <property type="match status" value="1"/>
</dbReference>
<evidence type="ECO:0000256" key="5">
    <source>
        <dbReference type="ARBA" id="ARBA00022927"/>
    </source>
</evidence>
<sequence>MCTGSRRAAKGKSFMMYTPQAGGKGTPFSPFGGGRSSKSATQGRRSVSLFTPQRKTPYSTRYGSSRKLQTSQVVEETAQHCVESYGTSLPVLVTETLTLADRSADISVKIEPSGWTWLVHGRRLFVWRFKGTSVGKSSQCKELTLPPSDLVHKADRVCIIPTGDQLAACIAVSAEGVVRFWQNIAHEGSFIETSADLKGEVTGVLIDMMPHGCLLASTTSTVMLLRPGHHSVSKVPLKSTEGMLAGFGRRMSSFIFGSVTAQALGAPLKKLLLGEEMGPSSLSFYLLSEAHLQKWMLSDPGQNKLLYQCEVEKLVTECLAETIWGQDATQLPQLQTWVLDIQLSKDGILLLSAGVNLDVSPQVHYALGKCIPQIHYALDKCIPQVHYALGKCIPQIHYALGKCIPQIHYIYQEDNEAELLSYKLLLPDPCGAVAFLHNTTSVYIVSVTSSSQAFDKVEFQGPGERFLGAGRCDNQGIFFSNNHGLISIQHTPGTAPVDTSAMDDSVAMDTYSRPESVMGTSDQVVAELSMSEDQQTRLKAAFLHLCRGNQAEAQSIVDDLFPPKTTRSLEPGSQLDAMVATLSRDLIDDFPASDPRWAEAMPQGKVSRIQEIVEVFLEHEEELLTSDTSPKEMVSVILAVNAIIEGMLHEAWQYRVSKVAVFQAPNPHIRDPEYLPWTASSGMKGVRNLVTKQHQLTVEHAVSESQDVQTRGALLQQLVNITDVLLDGYRCQLDSLRMLPGDTEHMLEVQQSYTQARHNLIMPFVKLEQYDRAAALAEKYLDFGILVKICEESNNQERLQRYMTQYGNQGFSDFVFKWYMEEGKRGKLLTQPLVHNAALGRFLQAENTKFLSWLHEINTGEFMQVLPLVFKINTGEFMQLLPLVYKIYTGEFMQVLPLVYKINTGEFMQLLPLVYKINTGEFMQVLPLVYKINTGEFMQAHKNLKELALDETEYLSKKKTLLSLSKLSALAADEPVDKIQDAMEDLNEELNLLLHQETLPQDIIEHLGLDPDNMQVFSPKQLIELYVSDVNEKANEFDFKKALDLLSYIDKDAPDVDSEALKLHIWCKAIGRDNWVDIQTDNPLENSRETIFFKTVELIYTEGSDVMDYLPDVESLLTADELSDLRNNNNFQYLVRAGYEHMQTAMT</sequence>
<dbReference type="InterPro" id="IPR014908">
    <property type="entry name" value="Nucleoporin_Nup133/Nup155_N"/>
</dbReference>
<evidence type="ECO:0000256" key="3">
    <source>
        <dbReference type="ARBA" id="ARBA00022448"/>
    </source>
</evidence>
<dbReference type="PANTHER" id="PTHR13405">
    <property type="entry name" value="NUCLEAR PORE COMPLEX PROTEIN NUP133"/>
    <property type="match status" value="1"/>
</dbReference>
<dbReference type="GO" id="GO:0017056">
    <property type="term" value="F:structural constituent of nuclear pore"/>
    <property type="evidence" value="ECO:0007669"/>
    <property type="project" value="InterPro"/>
</dbReference>
<dbReference type="STRING" id="7574.A0A1S3KFB7"/>
<gene>
    <name evidence="12" type="primary">LOC106181491</name>
</gene>
<dbReference type="KEGG" id="lak:106181491"/>
<feature type="domain" description="Nucleoporin Nup133/Nup155-like C-terminal" evidence="9">
    <location>
        <begin position="749"/>
        <end position="863"/>
    </location>
</feature>
<evidence type="ECO:0000313" key="11">
    <source>
        <dbReference type="Proteomes" id="UP000085678"/>
    </source>
</evidence>
<dbReference type="Pfam" id="PF08801">
    <property type="entry name" value="Nucleoporin_N"/>
    <property type="match status" value="1"/>
</dbReference>
<evidence type="ECO:0000259" key="10">
    <source>
        <dbReference type="Pfam" id="PF08801"/>
    </source>
</evidence>
<keyword evidence="7" id="KW-0539">Nucleus</keyword>
<evidence type="ECO:0000259" key="9">
    <source>
        <dbReference type="Pfam" id="PF03177"/>
    </source>
</evidence>
<reference evidence="12" key="1">
    <citation type="submission" date="2025-08" db="UniProtKB">
        <authorList>
            <consortium name="RefSeq"/>
        </authorList>
    </citation>
    <scope>IDENTIFICATION</scope>
    <source>
        <tissue evidence="12">Gonads</tissue>
    </source>
</reference>
<feature type="compositionally biased region" description="Polar residues" evidence="8">
    <location>
        <begin position="36"/>
        <end position="51"/>
    </location>
</feature>
<dbReference type="SUPFAM" id="SSF117289">
    <property type="entry name" value="Nucleoporin domain"/>
    <property type="match status" value="1"/>
</dbReference>
<organism evidence="11 12">
    <name type="scientific">Lingula anatina</name>
    <name type="common">Brachiopod</name>
    <name type="synonym">Lingula unguis</name>
    <dbReference type="NCBI Taxonomy" id="7574"/>
    <lineage>
        <taxon>Eukaryota</taxon>
        <taxon>Metazoa</taxon>
        <taxon>Spiralia</taxon>
        <taxon>Lophotrochozoa</taxon>
        <taxon>Brachiopoda</taxon>
        <taxon>Linguliformea</taxon>
        <taxon>Lingulata</taxon>
        <taxon>Lingulida</taxon>
        <taxon>Linguloidea</taxon>
        <taxon>Lingulidae</taxon>
        <taxon>Lingula</taxon>
    </lineage>
</organism>
<dbReference type="InterPro" id="IPR015943">
    <property type="entry name" value="WD40/YVTN_repeat-like_dom_sf"/>
</dbReference>
<keyword evidence="3" id="KW-0813">Transport</keyword>
<keyword evidence="5" id="KW-0653">Protein transport</keyword>
<dbReference type="FunCoup" id="A0A1S3KFB7">
    <property type="interactions" value="2798"/>
</dbReference>
<dbReference type="Gene3D" id="1.25.40.700">
    <property type="match status" value="1"/>
</dbReference>
<evidence type="ECO:0000256" key="7">
    <source>
        <dbReference type="ARBA" id="ARBA00023242"/>
    </source>
</evidence>
<dbReference type="GO" id="GO:0031080">
    <property type="term" value="C:nuclear pore outer ring"/>
    <property type="evidence" value="ECO:0007669"/>
    <property type="project" value="TreeGrafter"/>
</dbReference>
<comment type="similarity">
    <text evidence="2">Belongs to the nucleoporin Nup133 family.</text>
</comment>
<accession>A0A1S3KFB7</accession>
<dbReference type="Pfam" id="PF03177">
    <property type="entry name" value="Nucleoporin_C"/>
    <property type="match status" value="1"/>
</dbReference>
<keyword evidence="6" id="KW-0811">Translocation</keyword>
<evidence type="ECO:0000256" key="2">
    <source>
        <dbReference type="ARBA" id="ARBA00005569"/>
    </source>
</evidence>
<keyword evidence="4" id="KW-0509">mRNA transport</keyword>
<dbReference type="InParanoid" id="A0A1S3KFB7"/>
<dbReference type="GO" id="GO:0006606">
    <property type="term" value="P:protein import into nucleus"/>
    <property type="evidence" value="ECO:0007669"/>
    <property type="project" value="TreeGrafter"/>
</dbReference>
<keyword evidence="11" id="KW-1185">Reference proteome</keyword>
<evidence type="ECO:0000256" key="4">
    <source>
        <dbReference type="ARBA" id="ARBA00022816"/>
    </source>
</evidence>
<dbReference type="Gene3D" id="2.130.10.10">
    <property type="entry name" value="YVTN repeat-like/Quinoprotein amine dehydrogenase"/>
    <property type="match status" value="1"/>
</dbReference>
<dbReference type="InterPro" id="IPR007187">
    <property type="entry name" value="Nucleoporin_Nup133/Nup155_C"/>
</dbReference>
<dbReference type="InterPro" id="IPR037624">
    <property type="entry name" value="Nup133-like"/>
</dbReference>
<dbReference type="GO" id="GO:0016973">
    <property type="term" value="P:poly(A)+ mRNA export from nucleus"/>
    <property type="evidence" value="ECO:0007669"/>
    <property type="project" value="TreeGrafter"/>
</dbReference>
<dbReference type="OrthoDB" id="103454at2759"/>
<evidence type="ECO:0000256" key="1">
    <source>
        <dbReference type="ARBA" id="ARBA00004259"/>
    </source>
</evidence>
<evidence type="ECO:0000256" key="8">
    <source>
        <dbReference type="SAM" id="MobiDB-lite"/>
    </source>
</evidence>